<organism evidence="2 3">
    <name type="scientific">Leucobacter insecticola</name>
    <dbReference type="NCBI Taxonomy" id="2714934"/>
    <lineage>
        <taxon>Bacteria</taxon>
        <taxon>Bacillati</taxon>
        <taxon>Actinomycetota</taxon>
        <taxon>Actinomycetes</taxon>
        <taxon>Micrococcales</taxon>
        <taxon>Microbacteriaceae</taxon>
        <taxon>Leucobacter</taxon>
    </lineage>
</organism>
<evidence type="ECO:0000256" key="1">
    <source>
        <dbReference type="SAM" id="Coils"/>
    </source>
</evidence>
<feature type="coiled-coil region" evidence="1">
    <location>
        <begin position="388"/>
        <end position="432"/>
    </location>
</feature>
<dbReference type="Proteomes" id="UP000501387">
    <property type="component" value="Chromosome"/>
</dbReference>
<sequence length="645" mass="72639">MALKHRVVQRFDAGDRVPEATFELARAALQGWLDTRREAPRLPTDLGARLVAIGGDFRASFQRLELDDSHVARWRVLAGKAPHTYLSTITVLVSKGGGDNWLWYDVESGRDDSHFSPPKLTLRLTKALKAEPRDRISGFTEGLRVVRIGDLGQFLDEVIEAEDRVVPALISGGTSWTAQDEDHVEKSFEPLYGLATFWKLDPEAFTEFNSLVRPGYRVYPGSVHSYHFGLDTNDDLDARRHWWFSAAEVRQSSSKDLSRRLHLEAMRSGAQIALPKALQTLNEEFERAESRRALEFFDVVMSKRKAEKATPPLPPLTTTLLRVDEGESSESVEDSPSRYSVHPEEIEHIVEQAATDFGVRISRNTPLGERLKSVFQAARRRLSEVVNSQQQKQAIENVSRQLESLVDAKTELERENDELNELLAVQDEEAREVGEILRQQRDAAAREAQRASHYANELAKLSALQTSEVDWDLPNDSYADDLLAIAVPETVHDLFEQIESLEHVSFTGDRKAASTITDAKLRDLILRDAWTIACELERYARQFGNEDGVQGLGKYIQERSISVTPAQFAADESSSVKSRKKFSAPRCFPVPEEVQEGGLVFMGTHFRLTQDNGKAMRMHIHDATPLNGRLYIGYIGVHLPSRLTS</sequence>
<dbReference type="EMBL" id="CP049934">
    <property type="protein sequence ID" value="QIM15453.1"/>
    <property type="molecule type" value="Genomic_DNA"/>
</dbReference>
<name>A0A6G8FGQ2_9MICO</name>
<gene>
    <name evidence="2" type="ORF">G7067_01965</name>
</gene>
<keyword evidence="1" id="KW-0175">Coiled coil</keyword>
<evidence type="ECO:0000313" key="3">
    <source>
        <dbReference type="Proteomes" id="UP000501387"/>
    </source>
</evidence>
<accession>A0A6G8FGQ2</accession>
<reference evidence="2 3" key="1">
    <citation type="submission" date="2020-03" db="EMBL/GenBank/DDBJ databases">
        <title>Leucobacter sp. nov., isolated from beetles.</title>
        <authorList>
            <person name="Hyun D.-W."/>
            <person name="Bae J.-W."/>
        </authorList>
    </citation>
    <scope>NUCLEOTIDE SEQUENCE [LARGE SCALE GENOMIC DNA]</scope>
    <source>
        <strain evidence="2 3">HDW9B</strain>
    </source>
</reference>
<dbReference type="AlphaFoldDB" id="A0A6G8FGQ2"/>
<dbReference type="RefSeq" id="WP_166321553.1">
    <property type="nucleotide sequence ID" value="NZ_CP049934.1"/>
</dbReference>
<dbReference type="KEGG" id="lins:G7067_01965"/>
<keyword evidence="3" id="KW-1185">Reference proteome</keyword>
<proteinExistence type="predicted"/>
<protein>
    <submittedName>
        <fullName evidence="2">Uncharacterized protein</fullName>
    </submittedName>
</protein>
<evidence type="ECO:0000313" key="2">
    <source>
        <dbReference type="EMBL" id="QIM15453.1"/>
    </source>
</evidence>